<gene>
    <name evidence="13" type="ORF">GCM10008957_04940</name>
</gene>
<evidence type="ECO:0000313" key="13">
    <source>
        <dbReference type="EMBL" id="GGQ95487.1"/>
    </source>
</evidence>
<dbReference type="PANTHER" id="PTHR47545">
    <property type="entry name" value="MULTIFUNCTIONAL CCA PROTEIN"/>
    <property type="match status" value="1"/>
</dbReference>
<evidence type="ECO:0000256" key="1">
    <source>
        <dbReference type="ARBA" id="ARBA00001946"/>
    </source>
</evidence>
<reference evidence="13" key="1">
    <citation type="journal article" date="2014" name="Int. J. Syst. Evol. Microbiol.">
        <title>Complete genome sequence of Corynebacterium casei LMG S-19264T (=DSM 44701T), isolated from a smear-ripened cheese.</title>
        <authorList>
            <consortium name="US DOE Joint Genome Institute (JGI-PGF)"/>
            <person name="Walter F."/>
            <person name="Albersmeier A."/>
            <person name="Kalinowski J."/>
            <person name="Ruckert C."/>
        </authorList>
    </citation>
    <scope>NUCLEOTIDE SEQUENCE</scope>
    <source>
        <strain evidence="13">JCM 31311</strain>
    </source>
</reference>
<dbReference type="Proteomes" id="UP000603865">
    <property type="component" value="Unassembled WGS sequence"/>
</dbReference>
<keyword evidence="14" id="KW-1185">Reference proteome</keyword>
<dbReference type="SUPFAM" id="SSF81301">
    <property type="entry name" value="Nucleotidyltransferase"/>
    <property type="match status" value="1"/>
</dbReference>
<dbReference type="PANTHER" id="PTHR47545:SF2">
    <property type="entry name" value="CC-ADDING TRNA NUCLEOTIDYLTRANSFERASE"/>
    <property type="match status" value="1"/>
</dbReference>
<organism evidence="13 14">
    <name type="scientific">Deinococcus ruber</name>
    <dbReference type="NCBI Taxonomy" id="1848197"/>
    <lineage>
        <taxon>Bacteria</taxon>
        <taxon>Thermotogati</taxon>
        <taxon>Deinococcota</taxon>
        <taxon>Deinococci</taxon>
        <taxon>Deinococcales</taxon>
        <taxon>Deinococcaceae</taxon>
        <taxon>Deinococcus</taxon>
    </lineage>
</organism>
<comment type="cofactor">
    <cofactor evidence="1">
        <name>Mg(2+)</name>
        <dbReference type="ChEBI" id="CHEBI:18420"/>
    </cofactor>
</comment>
<protein>
    <submittedName>
        <fullName evidence="13">tRNA nucleotidyltransferase</fullName>
    </submittedName>
</protein>
<dbReference type="NCBIfam" id="TIGR00277">
    <property type="entry name" value="HDIG"/>
    <property type="match status" value="1"/>
</dbReference>
<accession>A0A918F2N4</accession>
<keyword evidence="5" id="KW-0819">tRNA processing</keyword>
<reference evidence="13" key="2">
    <citation type="submission" date="2020-09" db="EMBL/GenBank/DDBJ databases">
        <authorList>
            <person name="Sun Q."/>
            <person name="Ohkuma M."/>
        </authorList>
    </citation>
    <scope>NUCLEOTIDE SEQUENCE</scope>
    <source>
        <strain evidence="13">JCM 31311</strain>
    </source>
</reference>
<evidence type="ECO:0000256" key="6">
    <source>
        <dbReference type="ARBA" id="ARBA00022695"/>
    </source>
</evidence>
<keyword evidence="10 11" id="KW-0694">RNA-binding</keyword>
<dbReference type="GO" id="GO:0016779">
    <property type="term" value="F:nucleotidyltransferase activity"/>
    <property type="evidence" value="ECO:0007669"/>
    <property type="project" value="UniProtKB-KW"/>
</dbReference>
<keyword evidence="4 11" id="KW-0808">Transferase</keyword>
<evidence type="ECO:0000256" key="5">
    <source>
        <dbReference type="ARBA" id="ARBA00022694"/>
    </source>
</evidence>
<dbReference type="GO" id="GO:0046872">
    <property type="term" value="F:metal ion binding"/>
    <property type="evidence" value="ECO:0007669"/>
    <property type="project" value="UniProtKB-KW"/>
</dbReference>
<dbReference type="GO" id="GO:0000166">
    <property type="term" value="F:nucleotide binding"/>
    <property type="evidence" value="ECO:0007669"/>
    <property type="project" value="UniProtKB-KW"/>
</dbReference>
<keyword evidence="3" id="KW-0820">tRNA-binding</keyword>
<sequence>MLVGGAARDLVRGGLPKDWDWAAPQPKAAAETLTAHLGGAMFALDEVRGYYRVVSGHEQHDFVPLPADLNADLRRRDFTVNALALHPDGQLSDPLGGERDLKRRLLRMVSAENLRADPLRLLRAARLSLTLDLTLEPATRRTVMALAASGLPLPAPERVREELHALLLHPQAARGILLLEELGLLALYLPELREGIGLEQGGFHHLDVFRHGVEALHQLLQRFPAAPLDLRWATLLHDVGKPRSRSQTGGEVHFYGHDRLGAEMSRRMLDRLREASALSERVGRLIAAHMVPLPADERAARRFVHRRRDLLPELLSLMLADREAARGPLSSEASRLHYAQGIDRVLAALEDQPAPPPPLLTGQDIMALLNLPPGPGVGAAVRALNEAAALGDVATPEQARRWLLAWADSAPTASPED</sequence>
<name>A0A918F2N4_9DEIO</name>
<evidence type="ECO:0000256" key="8">
    <source>
        <dbReference type="ARBA" id="ARBA00022741"/>
    </source>
</evidence>
<dbReference type="GO" id="GO:0000049">
    <property type="term" value="F:tRNA binding"/>
    <property type="evidence" value="ECO:0007669"/>
    <property type="project" value="UniProtKB-KW"/>
</dbReference>
<comment type="caution">
    <text evidence="13">The sequence shown here is derived from an EMBL/GenBank/DDBJ whole genome shotgun (WGS) entry which is preliminary data.</text>
</comment>
<dbReference type="InterPro" id="IPR006675">
    <property type="entry name" value="HDIG_dom"/>
</dbReference>
<evidence type="ECO:0000256" key="7">
    <source>
        <dbReference type="ARBA" id="ARBA00022723"/>
    </source>
</evidence>
<dbReference type="InterPro" id="IPR032828">
    <property type="entry name" value="PolyA_RNA-bd"/>
</dbReference>
<keyword evidence="6" id="KW-0548">Nucleotidyltransferase</keyword>
<dbReference type="InterPro" id="IPR003607">
    <property type="entry name" value="HD/PDEase_dom"/>
</dbReference>
<dbReference type="CDD" id="cd00077">
    <property type="entry name" value="HDc"/>
    <property type="match status" value="1"/>
</dbReference>
<dbReference type="InterPro" id="IPR002646">
    <property type="entry name" value="PolA_pol_head_dom"/>
</dbReference>
<dbReference type="EMBL" id="BMQL01000001">
    <property type="protein sequence ID" value="GGQ95487.1"/>
    <property type="molecule type" value="Genomic_DNA"/>
</dbReference>
<dbReference type="SUPFAM" id="SSF81891">
    <property type="entry name" value="Poly A polymerase C-terminal region-like"/>
    <property type="match status" value="1"/>
</dbReference>
<evidence type="ECO:0000256" key="10">
    <source>
        <dbReference type="ARBA" id="ARBA00022884"/>
    </source>
</evidence>
<evidence type="ECO:0000256" key="11">
    <source>
        <dbReference type="RuleBase" id="RU003953"/>
    </source>
</evidence>
<comment type="similarity">
    <text evidence="2 11">Belongs to the tRNA nucleotidyltransferase/poly(A) polymerase family.</text>
</comment>
<evidence type="ECO:0000256" key="4">
    <source>
        <dbReference type="ARBA" id="ARBA00022679"/>
    </source>
</evidence>
<dbReference type="GO" id="GO:0008033">
    <property type="term" value="P:tRNA processing"/>
    <property type="evidence" value="ECO:0007669"/>
    <property type="project" value="UniProtKB-KW"/>
</dbReference>
<proteinExistence type="inferred from homology"/>
<dbReference type="Pfam" id="PF01966">
    <property type="entry name" value="HD"/>
    <property type="match status" value="1"/>
</dbReference>
<dbReference type="InterPro" id="IPR006674">
    <property type="entry name" value="HD_domain"/>
</dbReference>
<evidence type="ECO:0000256" key="3">
    <source>
        <dbReference type="ARBA" id="ARBA00022555"/>
    </source>
</evidence>
<dbReference type="Pfam" id="PF01743">
    <property type="entry name" value="PolyA_pol"/>
    <property type="match status" value="1"/>
</dbReference>
<dbReference type="Pfam" id="PF12627">
    <property type="entry name" value="PolyA_pol_RNAbd"/>
    <property type="match status" value="1"/>
</dbReference>
<keyword evidence="7" id="KW-0479">Metal-binding</keyword>
<evidence type="ECO:0000256" key="9">
    <source>
        <dbReference type="ARBA" id="ARBA00022842"/>
    </source>
</evidence>
<dbReference type="Gene3D" id="3.30.460.10">
    <property type="entry name" value="Beta Polymerase, domain 2"/>
    <property type="match status" value="1"/>
</dbReference>
<dbReference type="InterPro" id="IPR050124">
    <property type="entry name" value="tRNA_CCA-adding_enzyme"/>
</dbReference>
<evidence type="ECO:0000256" key="2">
    <source>
        <dbReference type="ARBA" id="ARBA00007265"/>
    </source>
</evidence>
<evidence type="ECO:0000259" key="12">
    <source>
        <dbReference type="SMART" id="SM00471"/>
    </source>
</evidence>
<keyword evidence="8" id="KW-0547">Nucleotide-binding</keyword>
<dbReference type="Gene3D" id="1.10.3090.10">
    <property type="entry name" value="cca-adding enzyme, domain 2"/>
    <property type="match status" value="1"/>
</dbReference>
<dbReference type="AlphaFoldDB" id="A0A918F2N4"/>
<keyword evidence="9" id="KW-0460">Magnesium</keyword>
<dbReference type="InterPro" id="IPR043519">
    <property type="entry name" value="NT_sf"/>
</dbReference>
<feature type="domain" description="HD/PDEase" evidence="12">
    <location>
        <begin position="204"/>
        <end position="335"/>
    </location>
</feature>
<dbReference type="SMART" id="SM00471">
    <property type="entry name" value="HDc"/>
    <property type="match status" value="1"/>
</dbReference>
<evidence type="ECO:0000313" key="14">
    <source>
        <dbReference type="Proteomes" id="UP000603865"/>
    </source>
</evidence>